<keyword evidence="2" id="KW-0732">Signal</keyword>
<proteinExistence type="predicted"/>
<dbReference type="RefSeq" id="WP_223993183.1">
    <property type="nucleotide sequence ID" value="NZ_CAJZAG010000010.1"/>
</dbReference>
<reference evidence="3 4" key="1">
    <citation type="submission" date="2021-08" db="EMBL/GenBank/DDBJ databases">
        <authorList>
            <person name="Peeters C."/>
        </authorList>
    </citation>
    <scope>NUCLEOTIDE SEQUENCE [LARGE SCALE GENOMIC DNA]</scope>
    <source>
        <strain evidence="3 4">LMG 32289</strain>
    </source>
</reference>
<protein>
    <submittedName>
        <fullName evidence="3">Uncharacterized protein</fullName>
    </submittedName>
</protein>
<feature type="chain" id="PRO_5045509826" evidence="2">
    <location>
        <begin position="24"/>
        <end position="129"/>
    </location>
</feature>
<accession>A0ABN7ZCB1</accession>
<name>A0ABN7ZCB1_9BURK</name>
<dbReference type="Proteomes" id="UP000706525">
    <property type="component" value="Unassembled WGS sequence"/>
</dbReference>
<evidence type="ECO:0000256" key="2">
    <source>
        <dbReference type="SAM" id="SignalP"/>
    </source>
</evidence>
<gene>
    <name evidence="3" type="ORF">LMG32289_04970</name>
</gene>
<evidence type="ECO:0000313" key="3">
    <source>
        <dbReference type="EMBL" id="CAG9181915.1"/>
    </source>
</evidence>
<organism evidence="3 4">
    <name type="scientific">Cupriavidus pampae</name>
    <dbReference type="NCBI Taxonomy" id="659251"/>
    <lineage>
        <taxon>Bacteria</taxon>
        <taxon>Pseudomonadati</taxon>
        <taxon>Pseudomonadota</taxon>
        <taxon>Betaproteobacteria</taxon>
        <taxon>Burkholderiales</taxon>
        <taxon>Burkholderiaceae</taxon>
        <taxon>Cupriavidus</taxon>
    </lineage>
</organism>
<evidence type="ECO:0000313" key="4">
    <source>
        <dbReference type="Proteomes" id="UP000706525"/>
    </source>
</evidence>
<evidence type="ECO:0000256" key="1">
    <source>
        <dbReference type="SAM" id="MobiDB-lite"/>
    </source>
</evidence>
<feature type="compositionally biased region" description="Basic and acidic residues" evidence="1">
    <location>
        <begin position="73"/>
        <end position="84"/>
    </location>
</feature>
<sequence length="129" mass="13805">MNARLIAAAALALLSAAATPALAGSYAYFDRPDAINPNSHAAVSNDIYVRSFGWAWGDVKYGRDESTVPANERQARESVMDPHDLSPGQLAPQNNSQPRVPRGKISMNLAAHEPGDEPGLATLPRRSAR</sequence>
<comment type="caution">
    <text evidence="3">The sequence shown here is derived from an EMBL/GenBank/DDBJ whole genome shotgun (WGS) entry which is preliminary data.</text>
</comment>
<keyword evidence="4" id="KW-1185">Reference proteome</keyword>
<feature type="signal peptide" evidence="2">
    <location>
        <begin position="1"/>
        <end position="23"/>
    </location>
</feature>
<dbReference type="EMBL" id="CAJZAG010000010">
    <property type="protein sequence ID" value="CAG9181915.1"/>
    <property type="molecule type" value="Genomic_DNA"/>
</dbReference>
<feature type="region of interest" description="Disordered" evidence="1">
    <location>
        <begin position="65"/>
        <end position="129"/>
    </location>
</feature>